<keyword evidence="1" id="KW-0472">Membrane</keyword>
<feature type="transmembrane region" description="Helical" evidence="1">
    <location>
        <begin position="167"/>
        <end position="189"/>
    </location>
</feature>
<evidence type="ECO:0000313" key="3">
    <source>
        <dbReference type="Proteomes" id="UP000597762"/>
    </source>
</evidence>
<proteinExistence type="predicted"/>
<gene>
    <name evidence="2" type="ORF">SPHA_51866</name>
</gene>
<reference evidence="2" key="1">
    <citation type="submission" date="2021-01" db="EMBL/GenBank/DDBJ databases">
        <authorList>
            <person name="Li R."/>
            <person name="Bekaert M."/>
        </authorList>
    </citation>
    <scope>NUCLEOTIDE SEQUENCE</scope>
    <source>
        <strain evidence="2">Farmed</strain>
    </source>
</reference>
<comment type="caution">
    <text evidence="2">The sequence shown here is derived from an EMBL/GenBank/DDBJ whole genome shotgun (WGS) entry which is preliminary data.</text>
</comment>
<dbReference type="EMBL" id="CAHIKZ030003174">
    <property type="protein sequence ID" value="CAE1297179.1"/>
    <property type="molecule type" value="Genomic_DNA"/>
</dbReference>
<organism evidence="2 3">
    <name type="scientific">Acanthosepion pharaonis</name>
    <name type="common">Pharaoh cuttlefish</name>
    <name type="synonym">Sepia pharaonis</name>
    <dbReference type="NCBI Taxonomy" id="158019"/>
    <lineage>
        <taxon>Eukaryota</taxon>
        <taxon>Metazoa</taxon>
        <taxon>Spiralia</taxon>
        <taxon>Lophotrochozoa</taxon>
        <taxon>Mollusca</taxon>
        <taxon>Cephalopoda</taxon>
        <taxon>Coleoidea</taxon>
        <taxon>Decapodiformes</taxon>
        <taxon>Sepiida</taxon>
        <taxon>Sepiina</taxon>
        <taxon>Sepiidae</taxon>
        <taxon>Acanthosepion</taxon>
    </lineage>
</organism>
<dbReference type="Proteomes" id="UP000597762">
    <property type="component" value="Unassembled WGS sequence"/>
</dbReference>
<name>A0A812DFA2_ACAPH</name>
<accession>A0A812DFA2</accession>
<feature type="transmembrane region" description="Helical" evidence="1">
    <location>
        <begin position="127"/>
        <end position="147"/>
    </location>
</feature>
<dbReference type="AlphaFoldDB" id="A0A812DFA2"/>
<protein>
    <submittedName>
        <fullName evidence="2">Uncharacterized protein</fullName>
    </submittedName>
</protein>
<keyword evidence="3" id="KW-1185">Reference proteome</keyword>
<evidence type="ECO:0000256" key="1">
    <source>
        <dbReference type="SAM" id="Phobius"/>
    </source>
</evidence>
<sequence>MDRPAPKKGSEECVANPRLNDWFMGRIYLILCRACHPFDDGRVKSLSFFLSSYISHTRFSLFPSRLLSTDIFLIFRLSLRERLAVSGTFQALKRKQSNIASDKLTGTNWIHQDEEDKRIKSIYFESFINPFLLILFSNIYTLIPSSLSLSLSLSLSIYLSIYLSVNIFLSLSFFPLHLVIFLFITLLPFL</sequence>
<keyword evidence="1" id="KW-1133">Transmembrane helix</keyword>
<evidence type="ECO:0000313" key="2">
    <source>
        <dbReference type="EMBL" id="CAE1297179.1"/>
    </source>
</evidence>
<keyword evidence="1" id="KW-0812">Transmembrane</keyword>